<keyword evidence="3" id="KW-1185">Reference proteome</keyword>
<accession>A0A3A8JJ58</accession>
<evidence type="ECO:0000313" key="3">
    <source>
        <dbReference type="Proteomes" id="UP000268094"/>
    </source>
</evidence>
<feature type="signal peptide" evidence="1">
    <location>
        <begin position="1"/>
        <end position="26"/>
    </location>
</feature>
<organism evidence="2 3">
    <name type="scientific">Corallococcus terminator</name>
    <dbReference type="NCBI Taxonomy" id="2316733"/>
    <lineage>
        <taxon>Bacteria</taxon>
        <taxon>Pseudomonadati</taxon>
        <taxon>Myxococcota</taxon>
        <taxon>Myxococcia</taxon>
        <taxon>Myxococcales</taxon>
        <taxon>Cystobacterineae</taxon>
        <taxon>Myxococcaceae</taxon>
        <taxon>Corallococcus</taxon>
    </lineage>
</organism>
<sequence length="74" mass="7585">MNQTRLRKSFSGIALLVGFVAGSALAMVPSLTPESPAPASPLPRMCSISCKSCDTTADCGTGGGICSNRICYSK</sequence>
<feature type="chain" id="PRO_5017420680" evidence="1">
    <location>
        <begin position="27"/>
        <end position="74"/>
    </location>
</feature>
<comment type="caution">
    <text evidence="2">The sequence shown here is derived from an EMBL/GenBank/DDBJ whole genome shotgun (WGS) entry which is preliminary data.</text>
</comment>
<protein>
    <submittedName>
        <fullName evidence="2">Uncharacterized protein</fullName>
    </submittedName>
</protein>
<name>A0A3A8JJ58_9BACT</name>
<proteinExistence type="predicted"/>
<dbReference type="EMBL" id="RAVZ01000037">
    <property type="protein sequence ID" value="RKG91890.1"/>
    <property type="molecule type" value="Genomic_DNA"/>
</dbReference>
<evidence type="ECO:0000256" key="1">
    <source>
        <dbReference type="SAM" id="SignalP"/>
    </source>
</evidence>
<reference evidence="3" key="1">
    <citation type="submission" date="2018-09" db="EMBL/GenBank/DDBJ databases">
        <authorList>
            <person name="Livingstone P.G."/>
            <person name="Whitworth D.E."/>
        </authorList>
    </citation>
    <scope>NUCLEOTIDE SEQUENCE [LARGE SCALE GENOMIC DNA]</scope>
    <source>
        <strain evidence="3">CA054A</strain>
    </source>
</reference>
<evidence type="ECO:0000313" key="2">
    <source>
        <dbReference type="EMBL" id="RKG91890.1"/>
    </source>
</evidence>
<dbReference type="AlphaFoldDB" id="A0A3A8JJ58"/>
<keyword evidence="1" id="KW-0732">Signal</keyword>
<gene>
    <name evidence="2" type="ORF">D7V88_08225</name>
</gene>
<dbReference type="Proteomes" id="UP000268094">
    <property type="component" value="Unassembled WGS sequence"/>
</dbReference>